<organism evidence="2 3">
    <name type="scientific">Cinchona calisaya</name>
    <dbReference type="NCBI Taxonomy" id="153742"/>
    <lineage>
        <taxon>Eukaryota</taxon>
        <taxon>Viridiplantae</taxon>
        <taxon>Streptophyta</taxon>
        <taxon>Embryophyta</taxon>
        <taxon>Tracheophyta</taxon>
        <taxon>Spermatophyta</taxon>
        <taxon>Magnoliopsida</taxon>
        <taxon>eudicotyledons</taxon>
        <taxon>Gunneridae</taxon>
        <taxon>Pentapetalae</taxon>
        <taxon>asterids</taxon>
        <taxon>lamiids</taxon>
        <taxon>Gentianales</taxon>
        <taxon>Rubiaceae</taxon>
        <taxon>Cinchonoideae</taxon>
        <taxon>Cinchoneae</taxon>
        <taxon>Cinchona</taxon>
    </lineage>
</organism>
<feature type="compositionally biased region" description="Acidic residues" evidence="1">
    <location>
        <begin position="75"/>
        <end position="84"/>
    </location>
</feature>
<proteinExistence type="predicted"/>
<dbReference type="EMBL" id="JBJUIK010000002">
    <property type="protein sequence ID" value="KAL3534083.1"/>
    <property type="molecule type" value="Genomic_DNA"/>
</dbReference>
<dbReference type="AlphaFoldDB" id="A0ABD3ASA2"/>
<protein>
    <submittedName>
        <fullName evidence="2">Uncharacterized protein</fullName>
    </submittedName>
</protein>
<feature type="region of interest" description="Disordered" evidence="1">
    <location>
        <begin position="1"/>
        <end position="86"/>
    </location>
</feature>
<accession>A0ABD3ASA2</accession>
<gene>
    <name evidence="2" type="ORF">ACH5RR_002544</name>
</gene>
<evidence type="ECO:0000256" key="1">
    <source>
        <dbReference type="SAM" id="MobiDB-lite"/>
    </source>
</evidence>
<evidence type="ECO:0000313" key="3">
    <source>
        <dbReference type="Proteomes" id="UP001630127"/>
    </source>
</evidence>
<comment type="caution">
    <text evidence="2">The sequence shown here is derived from an EMBL/GenBank/DDBJ whole genome shotgun (WGS) entry which is preliminary data.</text>
</comment>
<evidence type="ECO:0000313" key="2">
    <source>
        <dbReference type="EMBL" id="KAL3534083.1"/>
    </source>
</evidence>
<sequence>MDHQVHEEPEGQANDDPTQPNVLLPGPKYPSAQAQNMNDDHKDDDVDATYDFIMQPRATSNSILEDPPTSNHDDQDSEDTEDDVPVVCKVFLHKRKHEHRSKKRNDNNS</sequence>
<keyword evidence="3" id="KW-1185">Reference proteome</keyword>
<reference evidence="2 3" key="1">
    <citation type="submission" date="2024-11" db="EMBL/GenBank/DDBJ databases">
        <title>A near-complete genome assembly of Cinchona calisaya.</title>
        <authorList>
            <person name="Lian D.C."/>
            <person name="Zhao X.W."/>
            <person name="Wei L."/>
        </authorList>
    </citation>
    <scope>NUCLEOTIDE SEQUENCE [LARGE SCALE GENOMIC DNA]</scope>
    <source>
        <tissue evidence="2">Nenye</tissue>
    </source>
</reference>
<dbReference type="Proteomes" id="UP001630127">
    <property type="component" value="Unassembled WGS sequence"/>
</dbReference>
<name>A0ABD3ASA2_9GENT</name>